<gene>
    <name evidence="13" type="ORF">SAMN05421693_11234</name>
</gene>
<evidence type="ECO:0000256" key="10">
    <source>
        <dbReference type="PIRNR" id="PIRNR015761"/>
    </source>
</evidence>
<evidence type="ECO:0000313" key="14">
    <source>
        <dbReference type="Proteomes" id="UP000199496"/>
    </source>
</evidence>
<keyword evidence="7 10" id="KW-0653">Protein transport</keyword>
<evidence type="ECO:0000256" key="8">
    <source>
        <dbReference type="ARBA" id="ARBA00022989"/>
    </source>
</evidence>
<dbReference type="CDD" id="cd24017">
    <property type="entry name" value="ASKHA_T2SSL_N"/>
    <property type="match status" value="1"/>
</dbReference>
<dbReference type="Pfam" id="PF12693">
    <property type="entry name" value="GspL_C"/>
    <property type="match status" value="1"/>
</dbReference>
<dbReference type="GO" id="GO:0005886">
    <property type="term" value="C:plasma membrane"/>
    <property type="evidence" value="ECO:0007669"/>
    <property type="project" value="UniProtKB-SubCell"/>
</dbReference>
<evidence type="ECO:0000256" key="7">
    <source>
        <dbReference type="ARBA" id="ARBA00022927"/>
    </source>
</evidence>
<dbReference type="GO" id="GO:0015628">
    <property type="term" value="P:protein secretion by the type II secretion system"/>
    <property type="evidence" value="ECO:0007669"/>
    <property type="project" value="InterPro"/>
</dbReference>
<proteinExistence type="inferred from homology"/>
<feature type="domain" description="GspL periplasmic" evidence="12">
    <location>
        <begin position="258"/>
        <end position="415"/>
    </location>
</feature>
<dbReference type="NCBIfam" id="TIGR01709">
    <property type="entry name" value="typeII_sec_gspL"/>
    <property type="match status" value="1"/>
</dbReference>
<dbReference type="EMBL" id="FOFO01000012">
    <property type="protein sequence ID" value="SEP95861.1"/>
    <property type="molecule type" value="Genomic_DNA"/>
</dbReference>
<evidence type="ECO:0000256" key="2">
    <source>
        <dbReference type="ARBA" id="ARBA00005318"/>
    </source>
</evidence>
<dbReference type="InterPro" id="IPR025691">
    <property type="entry name" value="GspL_pp_dom"/>
</dbReference>
<keyword evidence="4" id="KW-1003">Cell membrane</keyword>
<dbReference type="PIRSF" id="PIRSF015761">
    <property type="entry name" value="Protein_L"/>
    <property type="match status" value="1"/>
</dbReference>
<dbReference type="STRING" id="867345.SAMN05421693_11234"/>
<dbReference type="GO" id="GO:0009276">
    <property type="term" value="C:Gram-negative-bacterium-type cell wall"/>
    <property type="evidence" value="ECO:0007669"/>
    <property type="project" value="InterPro"/>
</dbReference>
<dbReference type="SUPFAM" id="SSF53067">
    <property type="entry name" value="Actin-like ATPase domain"/>
    <property type="match status" value="1"/>
</dbReference>
<evidence type="ECO:0000256" key="6">
    <source>
        <dbReference type="ARBA" id="ARBA00022692"/>
    </source>
</evidence>
<comment type="similarity">
    <text evidence="2 10">Belongs to the GSP L family.</text>
</comment>
<dbReference type="InterPro" id="IPR024230">
    <property type="entry name" value="GspL_cyto_dom"/>
</dbReference>
<evidence type="ECO:0000313" key="13">
    <source>
        <dbReference type="EMBL" id="SEP95861.1"/>
    </source>
</evidence>
<keyword evidence="5" id="KW-0997">Cell inner membrane</keyword>
<keyword evidence="9" id="KW-0472">Membrane</keyword>
<dbReference type="Gene3D" id="3.30.1360.100">
    <property type="entry name" value="General secretion pathway protein M, EpsM"/>
    <property type="match status" value="1"/>
</dbReference>
<keyword evidence="8" id="KW-1133">Transmembrane helix</keyword>
<evidence type="ECO:0000256" key="1">
    <source>
        <dbReference type="ARBA" id="ARBA00004377"/>
    </source>
</evidence>
<feature type="domain" description="GspL cytoplasmic actin-ATPase-like" evidence="11">
    <location>
        <begin position="7"/>
        <end position="180"/>
    </location>
</feature>
<dbReference type="Gene3D" id="3.30.420.380">
    <property type="match status" value="1"/>
</dbReference>
<protein>
    <recommendedName>
        <fullName evidence="10">Type II secretion system protein L</fullName>
        <shortName evidence="10">T2SS protein L</shortName>
    </recommendedName>
</protein>
<accession>A0A1H9C4F3</accession>
<keyword evidence="6" id="KW-0812">Transmembrane</keyword>
<organism evidence="13 14">
    <name type="scientific">Ectothiorhodospira magna</name>
    <dbReference type="NCBI Taxonomy" id="867345"/>
    <lineage>
        <taxon>Bacteria</taxon>
        <taxon>Pseudomonadati</taxon>
        <taxon>Pseudomonadota</taxon>
        <taxon>Gammaproteobacteria</taxon>
        <taxon>Chromatiales</taxon>
        <taxon>Ectothiorhodospiraceae</taxon>
        <taxon>Ectothiorhodospira</taxon>
    </lineage>
</organism>
<comment type="function">
    <text evidence="10">Inner membrane component of the type II secretion system required for the energy-dependent secretion of extracellular factors such as proteases and toxins from the periplasm.</text>
</comment>
<dbReference type="GO" id="GO:0015627">
    <property type="term" value="C:type II protein secretion system complex"/>
    <property type="evidence" value="ECO:0007669"/>
    <property type="project" value="InterPro"/>
</dbReference>
<dbReference type="Pfam" id="PF05134">
    <property type="entry name" value="T2SSL"/>
    <property type="match status" value="1"/>
</dbReference>
<evidence type="ECO:0000256" key="5">
    <source>
        <dbReference type="ARBA" id="ARBA00022519"/>
    </source>
</evidence>
<name>A0A1H9C4F3_9GAMM</name>
<evidence type="ECO:0000256" key="4">
    <source>
        <dbReference type="ARBA" id="ARBA00022475"/>
    </source>
</evidence>
<evidence type="ECO:0000259" key="11">
    <source>
        <dbReference type="Pfam" id="PF05134"/>
    </source>
</evidence>
<evidence type="ECO:0000256" key="3">
    <source>
        <dbReference type="ARBA" id="ARBA00022448"/>
    </source>
</evidence>
<evidence type="ECO:0000256" key="9">
    <source>
        <dbReference type="ARBA" id="ARBA00023136"/>
    </source>
</evidence>
<keyword evidence="3 10" id="KW-0813">Transport</keyword>
<comment type="subcellular location">
    <subcellularLocation>
        <location evidence="1">Cell inner membrane</location>
        <topology evidence="1">Single-pass membrane protein</topology>
    </subcellularLocation>
</comment>
<sequence length="421" mass="46743">MNPSPVFLRPTDPDDAQAPWAALWVRMDGTVEHSAPAPLDTLAKSLPEGRLILLVPGVKVMLTRVAMPTRNRRAMLKALPYALEDQLADDVEGLHCVPGAWDRQGRLRVAVVAMADMAIWQDALRQQGLEPREIVPETAVLPETQQGWTVWLEGPMAWLNPADGDGLAMERDNAAFLLQLQWHETPPEQRPQFLEIHRHGPPWPVDEAIASSGQTFGIQIRQTVSAETLAAIIVKTWPPSPPFNLACGPFNPRDGLGQQWRPWRLVAALMLALALVQFIALGWELRSLQAEQERLAQHITGIFQQTFPGSRVVDPRRQMQTALNSLQQNQGNDPAASGLVALLTATGPVLAAESGLVIQSLRYQPGRLDLDLHLADLQSLDRLRQRLESNPGWSVDIQSASTREDRVDSRILIRSHQHSSF</sequence>
<dbReference type="OrthoDB" id="7011844at2"/>
<evidence type="ECO:0000259" key="12">
    <source>
        <dbReference type="Pfam" id="PF12693"/>
    </source>
</evidence>
<dbReference type="InterPro" id="IPR043129">
    <property type="entry name" value="ATPase_NBD"/>
</dbReference>
<dbReference type="InterPro" id="IPR007812">
    <property type="entry name" value="T2SS_protein-GspL"/>
</dbReference>
<dbReference type="Proteomes" id="UP000199496">
    <property type="component" value="Unassembled WGS sequence"/>
</dbReference>
<reference evidence="13 14" key="1">
    <citation type="submission" date="2016-10" db="EMBL/GenBank/DDBJ databases">
        <authorList>
            <person name="de Groot N.N."/>
        </authorList>
    </citation>
    <scope>NUCLEOTIDE SEQUENCE [LARGE SCALE GENOMIC DNA]</scope>
    <source>
        <strain evidence="13 14">B7-7</strain>
    </source>
</reference>
<keyword evidence="14" id="KW-1185">Reference proteome</keyword>
<dbReference type="AlphaFoldDB" id="A0A1H9C4F3"/>